<dbReference type="STRING" id="27349.A0A0L6VSF5"/>
<reference evidence="1 2" key="1">
    <citation type="submission" date="2015-08" db="EMBL/GenBank/DDBJ databases">
        <title>Next Generation Sequencing and Analysis of the Genome of Puccinia sorghi L Schw, the Causal Agent of Maize Common Rust.</title>
        <authorList>
            <person name="Rochi L."/>
            <person name="Burguener G."/>
            <person name="Darino M."/>
            <person name="Turjanski A."/>
            <person name="Kreff E."/>
            <person name="Dieguez M.J."/>
            <person name="Sacco F."/>
        </authorList>
    </citation>
    <scope>NUCLEOTIDE SEQUENCE [LARGE SCALE GENOMIC DNA]</scope>
    <source>
        <strain evidence="1 2">RO10H11247</strain>
    </source>
</reference>
<gene>
    <name evidence="1" type="ORF">VP01_11299g1</name>
</gene>
<sequence>NRTKVYHRIFNDLLARENKLVGATRIGISEEDIGYLFEEVFRGRSVVHPGFQ</sequence>
<dbReference type="AlphaFoldDB" id="A0A0L6VSF5"/>
<evidence type="ECO:0000313" key="2">
    <source>
        <dbReference type="Proteomes" id="UP000037035"/>
    </source>
</evidence>
<name>A0A0L6VSF5_9BASI</name>
<dbReference type="VEuPathDB" id="FungiDB:VP01_11299g1"/>
<protein>
    <submittedName>
        <fullName evidence="1">Uncharacterized protein</fullName>
    </submittedName>
</protein>
<feature type="non-terminal residue" evidence="1">
    <location>
        <position position="52"/>
    </location>
</feature>
<feature type="non-terminal residue" evidence="1">
    <location>
        <position position="1"/>
    </location>
</feature>
<evidence type="ECO:0000313" key="1">
    <source>
        <dbReference type="EMBL" id="KNZ63552.1"/>
    </source>
</evidence>
<keyword evidence="2" id="KW-1185">Reference proteome</keyword>
<dbReference type="OrthoDB" id="10265862at2759"/>
<organism evidence="1 2">
    <name type="scientific">Puccinia sorghi</name>
    <dbReference type="NCBI Taxonomy" id="27349"/>
    <lineage>
        <taxon>Eukaryota</taxon>
        <taxon>Fungi</taxon>
        <taxon>Dikarya</taxon>
        <taxon>Basidiomycota</taxon>
        <taxon>Pucciniomycotina</taxon>
        <taxon>Pucciniomycetes</taxon>
        <taxon>Pucciniales</taxon>
        <taxon>Pucciniaceae</taxon>
        <taxon>Puccinia</taxon>
    </lineage>
</organism>
<dbReference type="Proteomes" id="UP000037035">
    <property type="component" value="Unassembled WGS sequence"/>
</dbReference>
<comment type="caution">
    <text evidence="1">The sequence shown here is derived from an EMBL/GenBank/DDBJ whole genome shotgun (WGS) entry which is preliminary data.</text>
</comment>
<dbReference type="EMBL" id="LAVV01001442">
    <property type="protein sequence ID" value="KNZ63552.1"/>
    <property type="molecule type" value="Genomic_DNA"/>
</dbReference>
<proteinExistence type="predicted"/>
<accession>A0A0L6VSF5</accession>